<comment type="caution">
    <text evidence="1">The sequence shown here is derived from an EMBL/GenBank/DDBJ whole genome shotgun (WGS) entry which is preliminary data.</text>
</comment>
<evidence type="ECO:0000313" key="1">
    <source>
        <dbReference type="EMBL" id="GIX82149.1"/>
    </source>
</evidence>
<protein>
    <submittedName>
        <fullName evidence="1">Uncharacterized protein</fullName>
    </submittedName>
</protein>
<organism evidence="1 2">
    <name type="scientific">Caerostris extrusa</name>
    <name type="common">Bark spider</name>
    <name type="synonym">Caerostris bankana</name>
    <dbReference type="NCBI Taxonomy" id="172846"/>
    <lineage>
        <taxon>Eukaryota</taxon>
        <taxon>Metazoa</taxon>
        <taxon>Ecdysozoa</taxon>
        <taxon>Arthropoda</taxon>
        <taxon>Chelicerata</taxon>
        <taxon>Arachnida</taxon>
        <taxon>Araneae</taxon>
        <taxon>Araneomorphae</taxon>
        <taxon>Entelegynae</taxon>
        <taxon>Araneoidea</taxon>
        <taxon>Araneidae</taxon>
        <taxon>Caerostris</taxon>
    </lineage>
</organism>
<name>A0AAV4NBE1_CAEEX</name>
<evidence type="ECO:0000313" key="2">
    <source>
        <dbReference type="Proteomes" id="UP001054945"/>
    </source>
</evidence>
<sequence>MMVTPLYIRFVSMFTPTQHTIKGDDSHFPSPPSKARFKYQEQPPSFPSPLIILPIAQKDCHEKSQGKREKPIWAISSPLCQAVVASEKRSSTSCIVIFCIYSSFECMYTEWYAYDAFF</sequence>
<reference evidence="1 2" key="1">
    <citation type="submission" date="2021-06" db="EMBL/GenBank/DDBJ databases">
        <title>Caerostris extrusa draft genome.</title>
        <authorList>
            <person name="Kono N."/>
            <person name="Arakawa K."/>
        </authorList>
    </citation>
    <scope>NUCLEOTIDE SEQUENCE [LARGE SCALE GENOMIC DNA]</scope>
</reference>
<dbReference type="EMBL" id="BPLR01003210">
    <property type="protein sequence ID" value="GIX82149.1"/>
    <property type="molecule type" value="Genomic_DNA"/>
</dbReference>
<dbReference type="Proteomes" id="UP001054945">
    <property type="component" value="Unassembled WGS sequence"/>
</dbReference>
<keyword evidence="2" id="KW-1185">Reference proteome</keyword>
<dbReference type="AlphaFoldDB" id="A0AAV4NBE1"/>
<proteinExistence type="predicted"/>
<accession>A0AAV4NBE1</accession>
<gene>
    <name evidence="1" type="ORF">CEXT_372891</name>
</gene>